<evidence type="ECO:0000256" key="2">
    <source>
        <dbReference type="SAM" id="MobiDB-lite"/>
    </source>
</evidence>
<evidence type="ECO:0000313" key="4">
    <source>
        <dbReference type="Proteomes" id="UP000239899"/>
    </source>
</evidence>
<name>A0A2P6TGR6_CHLSO</name>
<sequence>MAAAAGALAPLVEDAQAAGGYHCIVLDPPWENASAKRSARYPTLPSRNLLGLPLRQLMCQGGCLVAMWITNRERHRRFIDSELLPGWGLRHLATWHWLKVTDHGQLVSRLDIEHRRPYESLLLCWPAHLPPPPGLPDSGQQLHGSSGGEQATAAAAAAAGGQPAGRIAPGRQAAGLLAAGGQAGPSNQSAPDAAANGFHLLQDLPLVIAAVPPAAHSRKPHLGPLLLPLLPPGARCLEMFARELHSGWTSWGNEALKFQSTACFEPAVATE</sequence>
<dbReference type="Proteomes" id="UP000239899">
    <property type="component" value="Unassembled WGS sequence"/>
</dbReference>
<dbReference type="Pfam" id="PF05063">
    <property type="entry name" value="MT-A70"/>
    <property type="match status" value="2"/>
</dbReference>
<gene>
    <name evidence="3" type="ORF">C2E21_7818</name>
</gene>
<feature type="region of interest" description="Disordered" evidence="2">
    <location>
        <begin position="133"/>
        <end position="165"/>
    </location>
</feature>
<dbReference type="OrthoDB" id="515177at2759"/>
<reference evidence="3 4" key="1">
    <citation type="journal article" date="2018" name="Plant J.">
        <title>Genome sequences of Chlorella sorokiniana UTEX 1602 and Micractinium conductrix SAG 241.80: implications to maltose excretion by a green alga.</title>
        <authorList>
            <person name="Arriola M.B."/>
            <person name="Velmurugan N."/>
            <person name="Zhang Y."/>
            <person name="Plunkett M.H."/>
            <person name="Hondzo H."/>
            <person name="Barney B.M."/>
        </authorList>
    </citation>
    <scope>NUCLEOTIDE SEQUENCE [LARGE SCALE GENOMIC DNA]</scope>
    <source>
        <strain evidence="4">UTEX 1602</strain>
    </source>
</reference>
<accession>A0A2P6TGR6</accession>
<organism evidence="3 4">
    <name type="scientific">Chlorella sorokiniana</name>
    <name type="common">Freshwater green alga</name>
    <dbReference type="NCBI Taxonomy" id="3076"/>
    <lineage>
        <taxon>Eukaryota</taxon>
        <taxon>Viridiplantae</taxon>
        <taxon>Chlorophyta</taxon>
        <taxon>core chlorophytes</taxon>
        <taxon>Trebouxiophyceae</taxon>
        <taxon>Chlorellales</taxon>
        <taxon>Chlorellaceae</taxon>
        <taxon>Chlorella clade</taxon>
        <taxon>Chlorella</taxon>
    </lineage>
</organism>
<feature type="compositionally biased region" description="Low complexity" evidence="2">
    <location>
        <begin position="148"/>
        <end position="165"/>
    </location>
</feature>
<dbReference type="GO" id="GO:0008168">
    <property type="term" value="F:methyltransferase activity"/>
    <property type="evidence" value="ECO:0007669"/>
    <property type="project" value="UniProtKB-KW"/>
</dbReference>
<evidence type="ECO:0000313" key="3">
    <source>
        <dbReference type="EMBL" id="PRW33311.1"/>
    </source>
</evidence>
<dbReference type="PANTHER" id="PTHR12829:SF4">
    <property type="entry name" value="N(6)-ADENINE-SPECIFIC METHYLTRANSFERASE METTL4"/>
    <property type="match status" value="1"/>
</dbReference>
<keyword evidence="4" id="KW-1185">Reference proteome</keyword>
<keyword evidence="3" id="KW-0489">Methyltransferase</keyword>
<dbReference type="GO" id="GO:0032259">
    <property type="term" value="P:methylation"/>
    <property type="evidence" value="ECO:0007669"/>
    <property type="project" value="UniProtKB-KW"/>
</dbReference>
<dbReference type="EMBL" id="LHPG02000017">
    <property type="protein sequence ID" value="PRW33311.1"/>
    <property type="molecule type" value="Genomic_DNA"/>
</dbReference>
<dbReference type="InterPro" id="IPR007757">
    <property type="entry name" value="MT-A70-like"/>
</dbReference>
<comment type="caution">
    <text evidence="3">The sequence shown here is derived from an EMBL/GenBank/DDBJ whole genome shotgun (WGS) entry which is preliminary data.</text>
</comment>
<dbReference type="PROSITE" id="PS51143">
    <property type="entry name" value="MT_A70"/>
    <property type="match status" value="1"/>
</dbReference>
<dbReference type="PANTHER" id="PTHR12829">
    <property type="entry name" value="N6-ADENOSINE-METHYLTRANSFERASE"/>
    <property type="match status" value="1"/>
</dbReference>
<dbReference type="AlphaFoldDB" id="A0A2P6TGR6"/>
<comment type="similarity">
    <text evidence="1">Belongs to the MT-A70-like family.</text>
</comment>
<protein>
    <submittedName>
        <fullName evidence="3">Methyltransferase 2</fullName>
    </submittedName>
</protein>
<dbReference type="GO" id="GO:0005634">
    <property type="term" value="C:nucleus"/>
    <property type="evidence" value="ECO:0007669"/>
    <property type="project" value="TreeGrafter"/>
</dbReference>
<proteinExistence type="inferred from homology"/>
<keyword evidence="3" id="KW-0808">Transferase</keyword>
<evidence type="ECO:0000256" key="1">
    <source>
        <dbReference type="PROSITE-ProRule" id="PRU00489"/>
    </source>
</evidence>